<evidence type="ECO:0000313" key="3">
    <source>
        <dbReference type="Proteomes" id="UP000318528"/>
    </source>
</evidence>
<organism evidence="2 3">
    <name type="scientific">Flavobacterium gawalongense</name>
    <dbReference type="NCBI Taxonomy" id="2594432"/>
    <lineage>
        <taxon>Bacteria</taxon>
        <taxon>Pseudomonadati</taxon>
        <taxon>Bacteroidota</taxon>
        <taxon>Flavobacteriia</taxon>
        <taxon>Flavobacteriales</taxon>
        <taxon>Flavobacteriaceae</taxon>
        <taxon>Flavobacterium</taxon>
    </lineage>
</organism>
<dbReference type="RefSeq" id="WP_143388104.1">
    <property type="nucleotide sequence ID" value="NZ_VJZM01000023.1"/>
</dbReference>
<name>A0ABY3CKN4_9FLAO</name>
<evidence type="ECO:0000259" key="1">
    <source>
        <dbReference type="Pfam" id="PF21956"/>
    </source>
</evidence>
<feature type="domain" description="DUF6922" evidence="1">
    <location>
        <begin position="13"/>
        <end position="66"/>
    </location>
</feature>
<gene>
    <name evidence="2" type="ORF">FNW12_12230</name>
</gene>
<proteinExistence type="predicted"/>
<sequence>MKEEEEVNIATIFPKHLFWDMDHSKLNLSRDKDIIIPRALFATTTETFITDIEKLEQFYSKSDILKHLKNTKERISNKVCELVAKRYDVKTFARFKL</sequence>
<dbReference type="Pfam" id="PF21956">
    <property type="entry name" value="DUF6922"/>
    <property type="match status" value="1"/>
</dbReference>
<dbReference type="EMBL" id="VJZN01000021">
    <property type="protein sequence ID" value="TRX04932.1"/>
    <property type="molecule type" value="Genomic_DNA"/>
</dbReference>
<dbReference type="InterPro" id="IPR053830">
    <property type="entry name" value="DUF6922"/>
</dbReference>
<reference evidence="2 3" key="1">
    <citation type="submission" date="2019-07" db="EMBL/GenBank/DDBJ databases">
        <title>Novel species of Flavobacterium.</title>
        <authorList>
            <person name="Liu Q."/>
            <person name="Xin Y.-H."/>
        </authorList>
    </citation>
    <scope>NUCLEOTIDE SEQUENCE [LARGE SCALE GENOMIC DNA]</scope>
    <source>
        <strain evidence="2 3">GSP39</strain>
    </source>
</reference>
<comment type="caution">
    <text evidence="2">The sequence shown here is derived from an EMBL/GenBank/DDBJ whole genome shotgun (WGS) entry which is preliminary data.</text>
</comment>
<accession>A0ABY3CKN4</accession>
<evidence type="ECO:0000313" key="2">
    <source>
        <dbReference type="EMBL" id="TRX04932.1"/>
    </source>
</evidence>
<keyword evidence="3" id="KW-1185">Reference proteome</keyword>
<protein>
    <recommendedName>
        <fullName evidence="1">DUF6922 domain-containing protein</fullName>
    </recommendedName>
</protein>
<dbReference type="Proteomes" id="UP000318528">
    <property type="component" value="Unassembled WGS sequence"/>
</dbReference>